<organism evidence="1 2">
    <name type="scientific">Drechmeria coniospora</name>
    <name type="common">Nematophagous fungus</name>
    <name type="synonym">Meria coniospora</name>
    <dbReference type="NCBI Taxonomy" id="98403"/>
    <lineage>
        <taxon>Eukaryota</taxon>
        <taxon>Fungi</taxon>
        <taxon>Dikarya</taxon>
        <taxon>Ascomycota</taxon>
        <taxon>Pezizomycotina</taxon>
        <taxon>Sordariomycetes</taxon>
        <taxon>Hypocreomycetidae</taxon>
        <taxon>Hypocreales</taxon>
        <taxon>Ophiocordycipitaceae</taxon>
        <taxon>Drechmeria</taxon>
    </lineage>
</organism>
<dbReference type="EMBL" id="LAYC01000001">
    <property type="protein sequence ID" value="KYK59000.1"/>
    <property type="molecule type" value="Genomic_DNA"/>
</dbReference>
<evidence type="ECO:0000313" key="2">
    <source>
        <dbReference type="Proteomes" id="UP000076580"/>
    </source>
</evidence>
<gene>
    <name evidence="1" type="ORF">DCS_00127</name>
</gene>
<evidence type="ECO:0000313" key="1">
    <source>
        <dbReference type="EMBL" id="KYK59000.1"/>
    </source>
</evidence>
<protein>
    <submittedName>
        <fullName evidence="1">Uncharacterized protein</fullName>
    </submittedName>
</protein>
<dbReference type="InParanoid" id="A0A151GPI8"/>
<comment type="caution">
    <text evidence="1">The sequence shown here is derived from an EMBL/GenBank/DDBJ whole genome shotgun (WGS) entry which is preliminary data.</text>
</comment>
<dbReference type="AlphaFoldDB" id="A0A151GPI8"/>
<dbReference type="RefSeq" id="XP_040658352.1">
    <property type="nucleotide sequence ID" value="XM_040797469.1"/>
</dbReference>
<dbReference type="GeneID" id="63712770"/>
<accession>A0A151GPI8</accession>
<name>A0A151GPI8_DRECN</name>
<reference evidence="1 2" key="1">
    <citation type="journal article" date="2016" name="Sci. Rep.">
        <title>Insights into Adaptations to a Near-Obligate Nematode Endoparasitic Lifestyle from the Finished Genome of Drechmeria coniospora.</title>
        <authorList>
            <person name="Zhang L."/>
            <person name="Zhou Z."/>
            <person name="Guo Q."/>
            <person name="Fokkens L."/>
            <person name="Miskei M."/>
            <person name="Pocsi I."/>
            <person name="Zhang W."/>
            <person name="Chen M."/>
            <person name="Wang L."/>
            <person name="Sun Y."/>
            <person name="Donzelli B.G."/>
            <person name="Gibson D.M."/>
            <person name="Nelson D.R."/>
            <person name="Luo J.G."/>
            <person name="Rep M."/>
            <person name="Liu H."/>
            <person name="Yang S."/>
            <person name="Wang J."/>
            <person name="Krasnoff S.B."/>
            <person name="Xu Y."/>
            <person name="Molnar I."/>
            <person name="Lin M."/>
        </authorList>
    </citation>
    <scope>NUCLEOTIDE SEQUENCE [LARGE SCALE GENOMIC DNA]</scope>
    <source>
        <strain evidence="1 2">ARSEF 6962</strain>
    </source>
</reference>
<proteinExistence type="predicted"/>
<dbReference type="Proteomes" id="UP000076580">
    <property type="component" value="Chromosome 01"/>
</dbReference>
<keyword evidence="2" id="KW-1185">Reference proteome</keyword>
<sequence length="247" mass="26900">MNAHHGVAAAHGIIAVKHRNVKTRRSGTGTNKLASLLVSHGRPEEITDADASSGQHHDLAGSSLTALRNRAAGFQRRVVRLTGTAARGGARSTASWLSIQSGTVGEAGNIDRARGGKPRGPSVNVGASTALGDNGRWRQQKVQPVQHSAMVRAHWHRKQPGYISETRVTLRHVGQIGTRVPIQHKYMVISYRAQQVCHARRNGSRRHLANDMSMSEVPEEWSSITPGQLHQQHAIVLRSLTFTRAAF</sequence>